<dbReference type="eggNOG" id="ENOG5031UBA">
    <property type="taxonomic scope" value="Bacteria"/>
</dbReference>
<feature type="signal peptide" evidence="1">
    <location>
        <begin position="1"/>
        <end position="22"/>
    </location>
</feature>
<protein>
    <submittedName>
        <fullName evidence="2">Uncharacterized protein</fullName>
    </submittedName>
</protein>
<dbReference type="PATRIC" id="fig|1042209.11.peg.3890"/>
<keyword evidence="1" id="KW-0732">Signal</keyword>
<dbReference type="Proteomes" id="UP000022611">
    <property type="component" value="Unassembled WGS sequence"/>
</dbReference>
<organism evidence="2 3">
    <name type="scientific">Pseudomonas fluorescens HK44</name>
    <dbReference type="NCBI Taxonomy" id="1042209"/>
    <lineage>
        <taxon>Bacteria</taxon>
        <taxon>Pseudomonadati</taxon>
        <taxon>Pseudomonadota</taxon>
        <taxon>Gammaproteobacteria</taxon>
        <taxon>Pseudomonadales</taxon>
        <taxon>Pseudomonadaceae</taxon>
        <taxon>Pseudomonas</taxon>
    </lineage>
</organism>
<reference evidence="2 3" key="1">
    <citation type="journal article" date="2011" name="J. Bacteriol.">
        <title>Draft genome sequence of the polycyclic aromatic hydrocarbon-degrading, genetically engineered bioluminescent bioreporter Pseudomonas fluorescens HK44.</title>
        <authorList>
            <person name="Chauhan A."/>
            <person name="Layton A.C."/>
            <person name="Williams D.E."/>
            <person name="Smartt A.E."/>
            <person name="Ripp S."/>
            <person name="Karpinets T.V."/>
            <person name="Brown S.D."/>
            <person name="Sayler G.S."/>
        </authorList>
    </citation>
    <scope>NUCLEOTIDE SEQUENCE [LARGE SCALE GENOMIC DNA]</scope>
    <source>
        <strain evidence="2 3">HK44</strain>
    </source>
</reference>
<gene>
    <name evidence="2" type="ORF">HK44_007540</name>
</gene>
<dbReference type="HOGENOM" id="CLU_127657_0_0_6"/>
<dbReference type="OrthoDB" id="6956148at2"/>
<dbReference type="RefSeq" id="WP_019690216.1">
    <property type="nucleotide sequence ID" value="NZ_AFOY02000015.1"/>
</dbReference>
<accession>A0A010T7W0</accession>
<dbReference type="EMBL" id="AFOY02000015">
    <property type="protein sequence ID" value="EXF93522.1"/>
    <property type="molecule type" value="Genomic_DNA"/>
</dbReference>
<sequence length="128" mass="14077">MSNSKRQAVAVALMILSAGAIAEELPHGSILNRYGVTADQLPTPAQVEQTEPDPEKSHFQIQPEQPWVKLSLGDGKQPPVTGNISIDNANAREYERCQMIRGQLLQRGGQVISCDNSIRRQDPAFQMP</sequence>
<name>A0A010T7W0_PSEFL</name>
<evidence type="ECO:0000313" key="3">
    <source>
        <dbReference type="Proteomes" id="UP000022611"/>
    </source>
</evidence>
<comment type="caution">
    <text evidence="2">The sequence shown here is derived from an EMBL/GenBank/DDBJ whole genome shotgun (WGS) entry which is preliminary data.</text>
</comment>
<evidence type="ECO:0000313" key="2">
    <source>
        <dbReference type="EMBL" id="EXF93522.1"/>
    </source>
</evidence>
<dbReference type="AlphaFoldDB" id="A0A010T7W0"/>
<evidence type="ECO:0000256" key="1">
    <source>
        <dbReference type="SAM" id="SignalP"/>
    </source>
</evidence>
<proteinExistence type="predicted"/>
<feature type="chain" id="PRO_5001457035" evidence="1">
    <location>
        <begin position="23"/>
        <end position="128"/>
    </location>
</feature>